<gene>
    <name evidence="2" type="ORF">FHS00_002696</name>
</gene>
<organism evidence="2 3">
    <name type="scientific">Limimaricola variabilis</name>
    <dbReference type="NCBI Taxonomy" id="1492771"/>
    <lineage>
        <taxon>Bacteria</taxon>
        <taxon>Pseudomonadati</taxon>
        <taxon>Pseudomonadota</taxon>
        <taxon>Alphaproteobacteria</taxon>
        <taxon>Rhodobacterales</taxon>
        <taxon>Paracoccaceae</taxon>
        <taxon>Limimaricola</taxon>
    </lineage>
</organism>
<reference evidence="2 3" key="1">
    <citation type="submission" date="2020-08" db="EMBL/GenBank/DDBJ databases">
        <title>Genomic Encyclopedia of Type Strains, Phase III (KMG-III): the genomes of soil and plant-associated and newly described type strains.</title>
        <authorList>
            <person name="Whitman W."/>
        </authorList>
    </citation>
    <scope>NUCLEOTIDE SEQUENCE [LARGE SCALE GENOMIC DNA]</scope>
    <source>
        <strain evidence="2 3">CECT 8572</strain>
    </source>
</reference>
<feature type="transmembrane region" description="Helical" evidence="1">
    <location>
        <begin position="206"/>
        <end position="228"/>
    </location>
</feature>
<feature type="transmembrane region" description="Helical" evidence="1">
    <location>
        <begin position="60"/>
        <end position="76"/>
    </location>
</feature>
<feature type="transmembrane region" description="Helical" evidence="1">
    <location>
        <begin position="425"/>
        <end position="446"/>
    </location>
</feature>
<feature type="transmembrane region" description="Helical" evidence="1">
    <location>
        <begin position="154"/>
        <end position="172"/>
    </location>
</feature>
<feature type="transmembrane region" description="Helical" evidence="1">
    <location>
        <begin position="125"/>
        <end position="142"/>
    </location>
</feature>
<sequence length="461" mass="50178">MPNAIASIALMGWPLVTLALFLRLRPGMALVASLLAGYLLLPPLPAEFDPPMLPSLNKETIPSLSVLVIALALRRVGPRELLPRHPLMLGALAVFLISPVMTVMTNTDPLRFGIMELPALRLVEVPGIVIRQALLVGPFLLARALLRREEDHRMLLWALVTGGLAYTLPILLEVRLSPQLNTWIYGYFQHSFSQMMRGDGFRPIVFLYHGLWVAFFVAMAVLAAIGLAREGKGPRAVWNWGVAGLLGIVLLLCKSLAAIIYTAVLAPVLALTPRRIQLLAAAGMAALSLGYPLLKGADLVPQEQLLEWAGSVSADRAQSLGFRFDNEDVLLERAWERPVFGWGIWGRNLLYDRDSGRTTTVTDGRWLIVIGVFGWAGYLAEFGLLAFPVLALWFGSGRAPPGPATVTLAVILGMNLVDLLPNATLTPLTFLAAGAVLGMVETMAAVGRRHRPVPEPIRTIL</sequence>
<dbReference type="EMBL" id="JACIBX010000011">
    <property type="protein sequence ID" value="MBB3713095.1"/>
    <property type="molecule type" value="Genomic_DNA"/>
</dbReference>
<feature type="transmembrane region" description="Helical" evidence="1">
    <location>
        <begin position="276"/>
        <end position="294"/>
    </location>
</feature>
<dbReference type="Proteomes" id="UP000576152">
    <property type="component" value="Unassembled WGS sequence"/>
</dbReference>
<feature type="transmembrane region" description="Helical" evidence="1">
    <location>
        <begin position="88"/>
        <end position="105"/>
    </location>
</feature>
<accession>A0ABR6HRC4</accession>
<proteinExistence type="predicted"/>
<feature type="transmembrane region" description="Helical" evidence="1">
    <location>
        <begin position="366"/>
        <end position="394"/>
    </location>
</feature>
<evidence type="ECO:0000313" key="3">
    <source>
        <dbReference type="Proteomes" id="UP000576152"/>
    </source>
</evidence>
<keyword evidence="1" id="KW-1133">Transmembrane helix</keyword>
<dbReference type="RefSeq" id="WP_183474592.1">
    <property type="nucleotide sequence ID" value="NZ_JACIBX010000011.1"/>
</dbReference>
<keyword evidence="1" id="KW-0812">Transmembrane</keyword>
<evidence type="ECO:0000256" key="1">
    <source>
        <dbReference type="SAM" id="Phobius"/>
    </source>
</evidence>
<name>A0ABR6HRC4_9RHOB</name>
<evidence type="ECO:0000313" key="2">
    <source>
        <dbReference type="EMBL" id="MBB3713095.1"/>
    </source>
</evidence>
<comment type="caution">
    <text evidence="2">The sequence shown here is derived from an EMBL/GenBank/DDBJ whole genome shotgun (WGS) entry which is preliminary data.</text>
</comment>
<keyword evidence="1" id="KW-0472">Membrane</keyword>
<feature type="transmembrane region" description="Helical" evidence="1">
    <location>
        <begin position="240"/>
        <end position="264"/>
    </location>
</feature>
<keyword evidence="3" id="KW-1185">Reference proteome</keyword>
<protein>
    <submittedName>
        <fullName evidence="2">Uncharacterized membrane protein YhaH (DUF805 family)/energy-converting hydrogenase Eha subunit E</fullName>
    </submittedName>
</protein>